<sequence length="488" mass="54713">MADVHGNIRTGSLWSGVSGSKECNLNEGRQSREAHFVVETNLPLESLSVLPGVLTAFRLEVRHLEVAEMELSDGLLLQVNNGEQGGNRWKHSNEDSDRSCSPSVLRCVSTTWKEGLLNRKRPFVGLCCHSCTPQSQERLFNPSIPSLGLRNVIYINETHTRYRGWLARSLSYVLFVLERDVNKDMFARNVVDNVLNNSRVEQAIMEVATEGAGVASQPALQHKAVGQVRRKARGFLQEMVANVSPTIIRLTGWVLLKLFNGFFWSIQIHKGQLEMVKKAATEQNVPLVFLPVHKSHIDYLLITFILFCHNIKAPHIAAGNNLNIPIFRTKVICIYCRGEFTYHRSTTSLKYHLSAKHTADAESPAPPRMKQTTLDNLKGKQLDNSTSRKLTKAVAKWVATACRPISIVEDDGLREIIRIASNDWTYELPCQATTTKNIHDLYDSERAKVAAALGQTSTVALTGDYWTSLSNQSYLGVTAHYFDDQWGL</sequence>
<dbReference type="Gene3D" id="1.10.10.1070">
    <property type="entry name" value="Zinc finger, BED domain-containing"/>
    <property type="match status" value="1"/>
</dbReference>
<name>A0AA47M0T1_MERPO</name>
<dbReference type="Proteomes" id="UP001174136">
    <property type="component" value="Unassembled WGS sequence"/>
</dbReference>
<evidence type="ECO:0000256" key="7">
    <source>
        <dbReference type="ARBA" id="ARBA00022771"/>
    </source>
</evidence>
<dbReference type="PANTHER" id="PTHR12563:SF16">
    <property type="entry name" value="GLYCEROL-3-PHOSPHATE ACYLTRANSFERASE 1, MITOCHONDRIAL"/>
    <property type="match status" value="1"/>
</dbReference>
<keyword evidence="5" id="KW-0444">Lipid biosynthesis</keyword>
<comment type="caution">
    <text evidence="13">The sequence shown here is derived from an EMBL/GenBank/DDBJ whole genome shotgun (WGS) entry which is preliminary data.</text>
</comment>
<keyword evidence="6" id="KW-0479">Metal-binding</keyword>
<dbReference type="GO" id="GO:0019432">
    <property type="term" value="P:triglyceride biosynthetic process"/>
    <property type="evidence" value="ECO:0007669"/>
    <property type="project" value="TreeGrafter"/>
</dbReference>
<keyword evidence="10" id="KW-0594">Phospholipid biosynthesis</keyword>
<evidence type="ECO:0000313" key="14">
    <source>
        <dbReference type="Proteomes" id="UP001174136"/>
    </source>
</evidence>
<dbReference type="Pfam" id="PF02892">
    <property type="entry name" value="zf-BED"/>
    <property type="match status" value="1"/>
</dbReference>
<dbReference type="EC" id="2.3.1.15" evidence="4"/>
<dbReference type="PANTHER" id="PTHR12563">
    <property type="entry name" value="GLYCEROL-3-PHOSPHATE ACYLTRANSFERASE"/>
    <property type="match status" value="1"/>
</dbReference>
<evidence type="ECO:0000256" key="10">
    <source>
        <dbReference type="ARBA" id="ARBA00023209"/>
    </source>
</evidence>
<dbReference type="GO" id="GO:0008270">
    <property type="term" value="F:zinc ion binding"/>
    <property type="evidence" value="ECO:0007669"/>
    <property type="project" value="UniProtKB-KW"/>
</dbReference>
<dbReference type="AlphaFoldDB" id="A0AA47M0T1"/>
<evidence type="ECO:0000259" key="12">
    <source>
        <dbReference type="Pfam" id="PF02892"/>
    </source>
</evidence>
<evidence type="ECO:0000256" key="11">
    <source>
        <dbReference type="ARBA" id="ARBA00023264"/>
    </source>
</evidence>
<evidence type="ECO:0000256" key="8">
    <source>
        <dbReference type="ARBA" id="ARBA00022833"/>
    </source>
</evidence>
<protein>
    <recommendedName>
        <fullName evidence="4">glycerol-3-phosphate 1-O-acyltransferase</fullName>
        <ecNumber evidence="4">2.3.1.15</ecNumber>
    </recommendedName>
</protein>
<dbReference type="GO" id="GO:0006631">
    <property type="term" value="P:fatty acid metabolic process"/>
    <property type="evidence" value="ECO:0007669"/>
    <property type="project" value="TreeGrafter"/>
</dbReference>
<dbReference type="SUPFAM" id="SSF140996">
    <property type="entry name" value="Hermes dimerisation domain"/>
    <property type="match status" value="1"/>
</dbReference>
<evidence type="ECO:0000256" key="6">
    <source>
        <dbReference type="ARBA" id="ARBA00022723"/>
    </source>
</evidence>
<dbReference type="GO" id="GO:0004366">
    <property type="term" value="F:glycerol-3-phosphate O-acyltransferase activity"/>
    <property type="evidence" value="ECO:0007669"/>
    <property type="project" value="UniProtKB-EC"/>
</dbReference>
<evidence type="ECO:0000256" key="9">
    <source>
        <dbReference type="ARBA" id="ARBA00023098"/>
    </source>
</evidence>
<evidence type="ECO:0000256" key="5">
    <source>
        <dbReference type="ARBA" id="ARBA00022516"/>
    </source>
</evidence>
<dbReference type="GO" id="GO:0003677">
    <property type="term" value="F:DNA binding"/>
    <property type="evidence" value="ECO:0007669"/>
    <property type="project" value="InterPro"/>
</dbReference>
<keyword evidence="9" id="KW-0443">Lipid metabolism</keyword>
<keyword evidence="13" id="KW-0012">Acyltransferase</keyword>
<comment type="pathway">
    <text evidence="2">Phospholipid metabolism; CDP-diacylglycerol biosynthesis; CDP-diacylglycerol from sn-glycerol 3-phosphate: step 1/3.</text>
</comment>
<dbReference type="GO" id="GO:0006072">
    <property type="term" value="P:glycerol-3-phosphate metabolic process"/>
    <property type="evidence" value="ECO:0007669"/>
    <property type="project" value="TreeGrafter"/>
</dbReference>
<comment type="subcellular location">
    <subcellularLocation>
        <location evidence="1">Membrane</location>
        <topology evidence="1">Peripheral membrane protein</topology>
    </subcellularLocation>
</comment>
<feature type="domain" description="BED-type" evidence="12">
    <location>
        <begin position="326"/>
        <end position="357"/>
    </location>
</feature>
<accession>A0AA47M0T1</accession>
<dbReference type="GO" id="GO:0031966">
    <property type="term" value="C:mitochondrial membrane"/>
    <property type="evidence" value="ECO:0007669"/>
    <property type="project" value="TreeGrafter"/>
</dbReference>
<gene>
    <name evidence="13" type="primary">Gpam</name>
    <name evidence="13" type="ORF">N1851_033768</name>
</gene>
<dbReference type="InterPro" id="IPR022284">
    <property type="entry name" value="GPAT/DHAPAT"/>
</dbReference>
<evidence type="ECO:0000313" key="13">
    <source>
        <dbReference type="EMBL" id="KAK0131513.1"/>
    </source>
</evidence>
<keyword evidence="13" id="KW-0808">Transferase</keyword>
<evidence type="ECO:0000256" key="4">
    <source>
        <dbReference type="ARBA" id="ARBA00013113"/>
    </source>
</evidence>
<keyword evidence="14" id="KW-1185">Reference proteome</keyword>
<keyword evidence="11" id="KW-1208">Phospholipid metabolism</keyword>
<organism evidence="13 14">
    <name type="scientific">Merluccius polli</name>
    <name type="common">Benguela hake</name>
    <name type="synonym">Merluccius cadenati</name>
    <dbReference type="NCBI Taxonomy" id="89951"/>
    <lineage>
        <taxon>Eukaryota</taxon>
        <taxon>Metazoa</taxon>
        <taxon>Chordata</taxon>
        <taxon>Craniata</taxon>
        <taxon>Vertebrata</taxon>
        <taxon>Euteleostomi</taxon>
        <taxon>Actinopterygii</taxon>
        <taxon>Neopterygii</taxon>
        <taxon>Teleostei</taxon>
        <taxon>Neoteleostei</taxon>
        <taxon>Acanthomorphata</taxon>
        <taxon>Zeiogadaria</taxon>
        <taxon>Gadariae</taxon>
        <taxon>Gadiformes</taxon>
        <taxon>Gadoidei</taxon>
        <taxon>Merlucciidae</taxon>
        <taxon>Merluccius</taxon>
    </lineage>
</organism>
<evidence type="ECO:0000256" key="2">
    <source>
        <dbReference type="ARBA" id="ARBA00004765"/>
    </source>
</evidence>
<dbReference type="EMBL" id="JAOPHQ010006540">
    <property type="protein sequence ID" value="KAK0131513.1"/>
    <property type="molecule type" value="Genomic_DNA"/>
</dbReference>
<keyword evidence="8" id="KW-0862">Zinc</keyword>
<dbReference type="GO" id="GO:0008654">
    <property type="term" value="P:phospholipid biosynthetic process"/>
    <property type="evidence" value="ECO:0007669"/>
    <property type="project" value="UniProtKB-KW"/>
</dbReference>
<keyword evidence="7" id="KW-0863">Zinc-finger</keyword>
<reference evidence="13" key="1">
    <citation type="journal article" date="2023" name="Front. Mar. Sci.">
        <title>A new Merluccius polli reference genome to investigate the effects of global change in West African waters.</title>
        <authorList>
            <person name="Mateo J.L."/>
            <person name="Blanco-Fernandez C."/>
            <person name="Garcia-Vazquez E."/>
            <person name="Machado-Schiaffino G."/>
        </authorList>
    </citation>
    <scope>NUCLEOTIDE SEQUENCE</scope>
    <source>
        <strain evidence="13">C29</strain>
        <tissue evidence="13">Fin</tissue>
    </source>
</reference>
<proteinExistence type="predicted"/>
<evidence type="ECO:0000256" key="3">
    <source>
        <dbReference type="ARBA" id="ARBA00005189"/>
    </source>
</evidence>
<evidence type="ECO:0000256" key="1">
    <source>
        <dbReference type="ARBA" id="ARBA00004170"/>
    </source>
</evidence>
<comment type="pathway">
    <text evidence="3">Lipid metabolism.</text>
</comment>
<dbReference type="InterPro" id="IPR003656">
    <property type="entry name" value="Znf_BED"/>
</dbReference>